<gene>
    <name evidence="3" type="ORF">WMSIL1_LOCUS2627</name>
</gene>
<organism evidence="3 4">
    <name type="scientific">Hymenolepis diminuta</name>
    <name type="common">Rat tapeworm</name>
    <dbReference type="NCBI Taxonomy" id="6216"/>
    <lineage>
        <taxon>Eukaryota</taxon>
        <taxon>Metazoa</taxon>
        <taxon>Spiralia</taxon>
        <taxon>Lophotrochozoa</taxon>
        <taxon>Platyhelminthes</taxon>
        <taxon>Cestoda</taxon>
        <taxon>Eucestoda</taxon>
        <taxon>Cyclophyllidea</taxon>
        <taxon>Hymenolepididae</taxon>
        <taxon>Hymenolepis</taxon>
    </lineage>
</organism>
<keyword evidence="4" id="KW-1185">Reference proteome</keyword>
<keyword evidence="1" id="KW-0472">Membrane</keyword>
<evidence type="ECO:0000259" key="2">
    <source>
        <dbReference type="PROSITE" id="PS50835"/>
    </source>
</evidence>
<accession>A0A564Y3Z2</accession>
<feature type="transmembrane region" description="Helical" evidence="1">
    <location>
        <begin position="7"/>
        <end position="28"/>
    </location>
</feature>
<sequence length="187" mass="22012">NSNDHRAVLVLNVNFRELWLAFVRVLVFSYFRRTYVTKTMLPYVILYQLLVIHVSVSVYVEVPVFSKYKMPCNISHLPKTHDLQKFVWYQDGRINRAINEIILPYGEIPFDEITPDASGTYMCCYGTSNFSFCAEKIRLYVKYPRPKIFFDTFLNITAPVYTDTVYWLPQMLETPLEYSNIAKSKSK</sequence>
<name>A0A564Y3Z2_HYMDI</name>
<dbReference type="EMBL" id="CABIJS010000077">
    <property type="protein sequence ID" value="VUZ41960.1"/>
    <property type="molecule type" value="Genomic_DNA"/>
</dbReference>
<evidence type="ECO:0000313" key="3">
    <source>
        <dbReference type="EMBL" id="VUZ41960.1"/>
    </source>
</evidence>
<feature type="non-terminal residue" evidence="3">
    <location>
        <position position="187"/>
    </location>
</feature>
<dbReference type="InterPro" id="IPR036179">
    <property type="entry name" value="Ig-like_dom_sf"/>
</dbReference>
<evidence type="ECO:0000313" key="4">
    <source>
        <dbReference type="Proteomes" id="UP000321570"/>
    </source>
</evidence>
<dbReference type="AlphaFoldDB" id="A0A564Y3Z2"/>
<feature type="non-terminal residue" evidence="3">
    <location>
        <position position="1"/>
    </location>
</feature>
<keyword evidence="1" id="KW-0812">Transmembrane</keyword>
<keyword evidence="1" id="KW-1133">Transmembrane helix</keyword>
<dbReference type="SUPFAM" id="SSF48726">
    <property type="entry name" value="Immunoglobulin"/>
    <property type="match status" value="1"/>
</dbReference>
<reference evidence="3 4" key="1">
    <citation type="submission" date="2019-07" db="EMBL/GenBank/DDBJ databases">
        <authorList>
            <person name="Jastrzebski P J."/>
            <person name="Paukszto L."/>
            <person name="Jastrzebski P J."/>
        </authorList>
    </citation>
    <scope>NUCLEOTIDE SEQUENCE [LARGE SCALE GENOMIC DNA]</scope>
    <source>
        <strain evidence="3 4">WMS-il1</strain>
    </source>
</reference>
<proteinExistence type="predicted"/>
<evidence type="ECO:0000256" key="1">
    <source>
        <dbReference type="SAM" id="Phobius"/>
    </source>
</evidence>
<dbReference type="PROSITE" id="PS50835">
    <property type="entry name" value="IG_LIKE"/>
    <property type="match status" value="1"/>
</dbReference>
<dbReference type="Proteomes" id="UP000321570">
    <property type="component" value="Unassembled WGS sequence"/>
</dbReference>
<protein>
    <recommendedName>
        <fullName evidence="2">Ig-like domain-containing protein</fullName>
    </recommendedName>
</protein>
<dbReference type="InterPro" id="IPR007110">
    <property type="entry name" value="Ig-like_dom"/>
</dbReference>
<feature type="transmembrane region" description="Helical" evidence="1">
    <location>
        <begin position="40"/>
        <end position="60"/>
    </location>
</feature>
<feature type="domain" description="Ig-like" evidence="2">
    <location>
        <begin position="42"/>
        <end position="123"/>
    </location>
</feature>